<evidence type="ECO:0000256" key="2">
    <source>
        <dbReference type="PROSITE-ProRule" id="PRU00626"/>
    </source>
</evidence>
<reference evidence="5" key="1">
    <citation type="submission" date="2016-04" db="EMBL/GenBank/DDBJ databases">
        <authorList>
            <person name="Tagini F."/>
        </authorList>
    </citation>
    <scope>NUCLEOTIDE SEQUENCE [LARGE SCALE GENOMIC DNA]</scope>
    <source>
        <strain evidence="5">CHUV0807</strain>
    </source>
</reference>
<sequence>MLSKNQIRFLKAQAHHLHPVVLIGANGISEGVDREVNRALDSHELIKVKLGNIADDIQAEMIDHIVQTHHAEFVQKIGHIAVFYRRNAEQAKIVLPKD</sequence>
<evidence type="ECO:0000259" key="3">
    <source>
        <dbReference type="PROSITE" id="PS51295"/>
    </source>
</evidence>
<dbReference type="Pfam" id="PF01985">
    <property type="entry name" value="CRS1_YhbY"/>
    <property type="match status" value="1"/>
</dbReference>
<feature type="domain" description="CRM" evidence="3">
    <location>
        <begin position="1"/>
        <end position="96"/>
    </location>
</feature>
<dbReference type="EMBL" id="FKLO01000023">
    <property type="protein sequence ID" value="SAM58864.1"/>
    <property type="molecule type" value="Genomic_DNA"/>
</dbReference>
<keyword evidence="1 2" id="KW-0694">RNA-binding</keyword>
<dbReference type="PANTHER" id="PTHR40065:SF3">
    <property type="entry name" value="RNA-BINDING PROTEIN YHBY"/>
    <property type="match status" value="1"/>
</dbReference>
<dbReference type="InterPro" id="IPR017924">
    <property type="entry name" value="RNA-binding_YhbY"/>
</dbReference>
<dbReference type="InterPro" id="IPR051925">
    <property type="entry name" value="RNA-binding_domain"/>
</dbReference>
<dbReference type="PROSITE" id="PS51295">
    <property type="entry name" value="CRM"/>
    <property type="match status" value="1"/>
</dbReference>
<accession>A0A1C3H2Z8</accession>
<evidence type="ECO:0000313" key="4">
    <source>
        <dbReference type="EMBL" id="SAM58864.1"/>
    </source>
</evidence>
<dbReference type="InterPro" id="IPR001890">
    <property type="entry name" value="RNA-binding_CRM"/>
</dbReference>
<dbReference type="RefSeq" id="WP_079539462.1">
    <property type="nucleotide sequence ID" value="NZ_CP171111.1"/>
</dbReference>
<proteinExistence type="predicted"/>
<dbReference type="GO" id="GO:0003723">
    <property type="term" value="F:RNA binding"/>
    <property type="evidence" value="ECO:0007669"/>
    <property type="project" value="UniProtKB-UniRule"/>
</dbReference>
<organism evidence="4 5">
    <name type="scientific">Cardiobacterium hominis</name>
    <dbReference type="NCBI Taxonomy" id="2718"/>
    <lineage>
        <taxon>Bacteria</taxon>
        <taxon>Pseudomonadati</taxon>
        <taxon>Pseudomonadota</taxon>
        <taxon>Gammaproteobacteria</taxon>
        <taxon>Cardiobacteriales</taxon>
        <taxon>Cardiobacteriaceae</taxon>
        <taxon>Cardiobacterium</taxon>
    </lineage>
</organism>
<dbReference type="AlphaFoldDB" id="A0A1C3H2Z8"/>
<evidence type="ECO:0000313" key="5">
    <source>
        <dbReference type="Proteomes" id="UP000190837"/>
    </source>
</evidence>
<dbReference type="NCBIfam" id="TIGR00253">
    <property type="entry name" value="RNA_bind_YhbY"/>
    <property type="match status" value="1"/>
</dbReference>
<dbReference type="Proteomes" id="UP000190837">
    <property type="component" value="Unassembled WGS sequence"/>
</dbReference>
<dbReference type="SMART" id="SM01103">
    <property type="entry name" value="CRS1_YhbY"/>
    <property type="match status" value="1"/>
</dbReference>
<gene>
    <name evidence="4" type="ORF">CHUV0807_0496</name>
</gene>
<name>A0A1C3H2Z8_9GAMM</name>
<dbReference type="InterPro" id="IPR035920">
    <property type="entry name" value="YhbY-like_sf"/>
</dbReference>
<dbReference type="Gene3D" id="3.30.110.60">
    <property type="entry name" value="YhbY-like"/>
    <property type="match status" value="1"/>
</dbReference>
<evidence type="ECO:0000256" key="1">
    <source>
        <dbReference type="ARBA" id="ARBA00022884"/>
    </source>
</evidence>
<dbReference type="PANTHER" id="PTHR40065">
    <property type="entry name" value="RNA-BINDING PROTEIN YHBY"/>
    <property type="match status" value="1"/>
</dbReference>
<dbReference type="SUPFAM" id="SSF75471">
    <property type="entry name" value="YhbY-like"/>
    <property type="match status" value="1"/>
</dbReference>
<protein>
    <submittedName>
        <fullName evidence="4">FIG004454: RNA binding protein</fullName>
    </submittedName>
</protein>